<dbReference type="Proteomes" id="UP000704611">
    <property type="component" value="Unassembled WGS sequence"/>
</dbReference>
<dbReference type="RefSeq" id="WP_217669321.1">
    <property type="nucleotide sequence ID" value="NZ_JAHRID010000005.1"/>
</dbReference>
<dbReference type="InterPro" id="IPR006665">
    <property type="entry name" value="OmpA-like"/>
</dbReference>
<keyword evidence="3" id="KW-0812">Transmembrane</keyword>
<dbReference type="CDD" id="cd07185">
    <property type="entry name" value="OmpA_C-like"/>
    <property type="match status" value="1"/>
</dbReference>
<dbReference type="NCBIfam" id="TIGR03350">
    <property type="entry name" value="type_VI_ompA"/>
    <property type="match status" value="1"/>
</dbReference>
<protein>
    <submittedName>
        <fullName evidence="5">Type VI secretion system protein TssL, long form</fullName>
    </submittedName>
</protein>
<comment type="caution">
    <text evidence="5">The sequence shown here is derived from an EMBL/GenBank/DDBJ whole genome shotgun (WGS) entry which is preliminary data.</text>
</comment>
<evidence type="ECO:0000256" key="3">
    <source>
        <dbReference type="SAM" id="Phobius"/>
    </source>
</evidence>
<accession>A0ABS6MLJ0</accession>
<reference evidence="5 6" key="1">
    <citation type="submission" date="2021-06" db="EMBL/GenBank/DDBJ databases">
        <title>Rheinheimera indica sp. nov., isolated from deep-sea sediment.</title>
        <authorList>
            <person name="Wang Z."/>
            <person name="Zhang X.-Y."/>
        </authorList>
    </citation>
    <scope>NUCLEOTIDE SEQUENCE [LARGE SCALE GENOMIC DNA]</scope>
    <source>
        <strain evidence="5 6">SM2107</strain>
    </source>
</reference>
<organism evidence="5 6">
    <name type="scientific">Arsukibacterium indicum</name>
    <dbReference type="NCBI Taxonomy" id="2848612"/>
    <lineage>
        <taxon>Bacteria</taxon>
        <taxon>Pseudomonadati</taxon>
        <taxon>Pseudomonadota</taxon>
        <taxon>Gammaproteobacteria</taxon>
        <taxon>Chromatiales</taxon>
        <taxon>Chromatiaceae</taxon>
        <taxon>Arsukibacterium</taxon>
    </lineage>
</organism>
<feature type="transmembrane region" description="Helical" evidence="3">
    <location>
        <begin position="251"/>
        <end position="271"/>
    </location>
</feature>
<dbReference type="PROSITE" id="PS51123">
    <property type="entry name" value="OMPA_2"/>
    <property type="match status" value="1"/>
</dbReference>
<dbReference type="Pfam" id="PF09850">
    <property type="entry name" value="DotU"/>
    <property type="match status" value="1"/>
</dbReference>
<evidence type="ECO:0000256" key="1">
    <source>
        <dbReference type="PROSITE-ProRule" id="PRU00473"/>
    </source>
</evidence>
<proteinExistence type="predicted"/>
<sequence length="449" mass="49556">MSDQTIMKPRPGGRSSQAAAAATIKPESVAAGPDIIAGGAGTDNDKTRIATGNRATTAGPAVQSLSVSDNVLVDEAAMLFSLVAPIRSTASHNDVNGLKKQCVNLINQYEQRLRARAVVPEVIEQARYTLCCFIDEIVLNTSWGGNSEWATESLLSTFHNETFGGEYFFTLLENAIEHPAQNLMLLELQYLCLAFGFVGKMRVADRGYEKLELIKDRAYKAIRSQRKEPPRELSPSWRSDVEQSGALEHRLPLWVLCSVVAALLLGVYMYLNYQVNDYSDQVHRQLNTLVNWQPEAESGVNGQSQLDAVRLQQLLQTEIRRDMLQVITLPDRVRIRVGLHHLFTPGSVTINESFVPVITKIARALEGADGRILVSGYTDDLPIFTSKYPSNWHLSLARANAMADALAAGGQLHGRLWPEGRGEADPIAPNDTAENRALNRRVEIDLLAQ</sequence>
<feature type="domain" description="OmpA-like" evidence="4">
    <location>
        <begin position="322"/>
        <end position="449"/>
    </location>
</feature>
<keyword evidence="1 3" id="KW-0472">Membrane</keyword>
<evidence type="ECO:0000313" key="5">
    <source>
        <dbReference type="EMBL" id="MBV2129688.1"/>
    </source>
</evidence>
<gene>
    <name evidence="5" type="primary">tssL</name>
    <name evidence="5" type="ORF">KQY15_11345</name>
</gene>
<evidence type="ECO:0000256" key="2">
    <source>
        <dbReference type="SAM" id="MobiDB-lite"/>
    </source>
</evidence>
<dbReference type="PANTHER" id="PTHR38033:SF1">
    <property type="entry name" value="DOTU FAMILY TYPE IV_VI SECRETION SYSTEM PROTEIN"/>
    <property type="match status" value="1"/>
</dbReference>
<dbReference type="NCBIfam" id="TIGR03349">
    <property type="entry name" value="IV_VI_DotU"/>
    <property type="match status" value="1"/>
</dbReference>
<name>A0ABS6MLJ0_9GAMM</name>
<dbReference type="NCBIfam" id="NF038228">
    <property type="entry name" value="IcmH_DotU_IVB"/>
    <property type="match status" value="1"/>
</dbReference>
<dbReference type="EMBL" id="JAHRID010000005">
    <property type="protein sequence ID" value="MBV2129688.1"/>
    <property type="molecule type" value="Genomic_DNA"/>
</dbReference>
<dbReference type="Pfam" id="PF00691">
    <property type="entry name" value="OmpA"/>
    <property type="match status" value="1"/>
</dbReference>
<keyword evidence="3" id="KW-1133">Transmembrane helix</keyword>
<feature type="region of interest" description="Disordered" evidence="2">
    <location>
        <begin position="1"/>
        <end position="23"/>
    </location>
</feature>
<dbReference type="PANTHER" id="PTHR38033">
    <property type="entry name" value="MEMBRANE PROTEIN-RELATED"/>
    <property type="match status" value="1"/>
</dbReference>
<dbReference type="InterPro" id="IPR017733">
    <property type="entry name" value="OmpA-like_dom_proteobacteria"/>
</dbReference>
<evidence type="ECO:0000259" key="4">
    <source>
        <dbReference type="PROSITE" id="PS51123"/>
    </source>
</evidence>
<keyword evidence="6" id="KW-1185">Reference proteome</keyword>
<evidence type="ECO:0000313" key="6">
    <source>
        <dbReference type="Proteomes" id="UP000704611"/>
    </source>
</evidence>
<dbReference type="InterPro" id="IPR017732">
    <property type="entry name" value="T4/T6SS_DotU"/>
</dbReference>